<proteinExistence type="predicted"/>
<reference evidence="3" key="1">
    <citation type="submission" date="2016-10" db="EMBL/GenBank/DDBJ databases">
        <authorList>
            <person name="Varghese N."/>
            <person name="Submissions S."/>
        </authorList>
    </citation>
    <scope>NUCLEOTIDE SEQUENCE [LARGE SCALE GENOMIC DNA]</scope>
    <source>
        <strain evidence="3">DSM 45419</strain>
    </source>
</reference>
<evidence type="ECO:0000313" key="3">
    <source>
        <dbReference type="Proteomes" id="UP000198680"/>
    </source>
</evidence>
<dbReference type="AlphaFoldDB" id="A0A1H0AC04"/>
<evidence type="ECO:0008006" key="4">
    <source>
        <dbReference type="Google" id="ProtNLM"/>
    </source>
</evidence>
<name>A0A1H0AC04_9ACTN</name>
<sequence>MAWSVRGRWWEHCSCKMWCPCWLGPAEPDQGWCSGVLFFDVQEGQSDGVDLRGGKVVFRADWPADFFSGNGIARLYLDESASQEQRTELAEIFSGRRGGHLEAVWQGTISEWLPPEITRIELNDGETPSMRIGDVGRVEYQAPLQDPTGRATAVQDAAAATAFALGTVTLTRSDGSSWSGPDMREWESGGSGTSGTFDWSS</sequence>
<dbReference type="RefSeq" id="WP_091223680.1">
    <property type="nucleotide sequence ID" value="NZ_FNHE01000016.1"/>
</dbReference>
<dbReference type="EMBL" id="FNHE01000016">
    <property type="protein sequence ID" value="SDN30937.1"/>
    <property type="molecule type" value="Genomic_DNA"/>
</dbReference>
<feature type="region of interest" description="Disordered" evidence="1">
    <location>
        <begin position="173"/>
        <end position="201"/>
    </location>
</feature>
<dbReference type="Pfam" id="PF07040">
    <property type="entry name" value="DUF1326"/>
    <property type="match status" value="1"/>
</dbReference>
<evidence type="ECO:0000256" key="1">
    <source>
        <dbReference type="SAM" id="MobiDB-lite"/>
    </source>
</evidence>
<dbReference type="InterPro" id="IPR009758">
    <property type="entry name" value="DUF1326"/>
</dbReference>
<accession>A0A1H0AC04</accession>
<dbReference type="Proteomes" id="UP000198680">
    <property type="component" value="Unassembled WGS sequence"/>
</dbReference>
<gene>
    <name evidence="2" type="ORF">SAMN05660642_04533</name>
</gene>
<organism evidence="2 3">
    <name type="scientific">Geodermatophilus siccatus</name>
    <dbReference type="NCBI Taxonomy" id="1137991"/>
    <lineage>
        <taxon>Bacteria</taxon>
        <taxon>Bacillati</taxon>
        <taxon>Actinomycetota</taxon>
        <taxon>Actinomycetes</taxon>
        <taxon>Geodermatophilales</taxon>
        <taxon>Geodermatophilaceae</taxon>
        <taxon>Geodermatophilus</taxon>
    </lineage>
</organism>
<protein>
    <recommendedName>
        <fullName evidence="4">DUF1326 domain-containing protein</fullName>
    </recommendedName>
</protein>
<dbReference type="STRING" id="1137991.SAMN05660642_04533"/>
<dbReference type="OrthoDB" id="9802256at2"/>
<evidence type="ECO:0000313" key="2">
    <source>
        <dbReference type="EMBL" id="SDN30937.1"/>
    </source>
</evidence>
<keyword evidence="3" id="KW-1185">Reference proteome</keyword>